<dbReference type="InterPro" id="IPR000551">
    <property type="entry name" value="MerR-type_HTH_dom"/>
</dbReference>
<evidence type="ECO:0000259" key="2">
    <source>
        <dbReference type="PROSITE" id="PS50937"/>
    </source>
</evidence>
<dbReference type="GO" id="GO:0003677">
    <property type="term" value="F:DNA binding"/>
    <property type="evidence" value="ECO:0007669"/>
    <property type="project" value="UniProtKB-KW"/>
</dbReference>
<feature type="domain" description="HTH merR-type" evidence="2">
    <location>
        <begin position="8"/>
        <end position="76"/>
    </location>
</feature>
<dbReference type="Pfam" id="PF13411">
    <property type="entry name" value="MerR_1"/>
    <property type="match status" value="1"/>
</dbReference>
<dbReference type="AlphaFoldDB" id="L7VY16"/>
<dbReference type="SUPFAM" id="SSF46955">
    <property type="entry name" value="Putative DNA-binding domain"/>
    <property type="match status" value="1"/>
</dbReference>
<dbReference type="PROSITE" id="PS50937">
    <property type="entry name" value="HTH_MERR_2"/>
    <property type="match status" value="1"/>
</dbReference>
<evidence type="ECO:0000313" key="3">
    <source>
        <dbReference type="EMBL" id="AGC71065.1"/>
    </source>
</evidence>
<organism evidence="3">
    <name type="scientific">uncultured bacterium A1Q1_fos_324</name>
    <dbReference type="NCBI Taxonomy" id="1256572"/>
    <lineage>
        <taxon>Bacteria</taxon>
        <taxon>environmental samples</taxon>
    </lineage>
</organism>
<dbReference type="GO" id="GO:0003700">
    <property type="term" value="F:DNA-binding transcription factor activity"/>
    <property type="evidence" value="ECO:0007669"/>
    <property type="project" value="InterPro"/>
</dbReference>
<proteinExistence type="predicted"/>
<name>L7VY16_9BACT</name>
<dbReference type="InterPro" id="IPR047057">
    <property type="entry name" value="MerR_fam"/>
</dbReference>
<dbReference type="EMBL" id="JX649861">
    <property type="protein sequence ID" value="AGC71065.1"/>
    <property type="molecule type" value="Genomic_DNA"/>
</dbReference>
<dbReference type="SMART" id="SM00422">
    <property type="entry name" value="HTH_MERR"/>
    <property type="match status" value="1"/>
</dbReference>
<dbReference type="PANTHER" id="PTHR30204">
    <property type="entry name" value="REDOX-CYCLING DRUG-SENSING TRANSCRIPTIONAL ACTIVATOR SOXR"/>
    <property type="match status" value="1"/>
</dbReference>
<sequence length="238" mass="26451">MSSPAADELSIEQFAERLGMSPRTVRFYSGRGLIPPPRREGRNGWYGPDHVARLELVRELQAHGFTLHAIEGYLERIPEDATPAEIALHRTLLAPWMPELPENVDRSELEIRAGRSLSDDDLELLTAIGVIEPTPVDDVFNLAPAHLAVGMGLLDANLTAEAALQARAIIVAHGSALAKELTELFRAEVWPQLKSSGQPPELITRMVERFKPLTIQALVTAYEQAVDEQKRETVRRRS</sequence>
<dbReference type="PRINTS" id="PR00040">
    <property type="entry name" value="HTHMERR"/>
</dbReference>
<evidence type="ECO:0000256" key="1">
    <source>
        <dbReference type="ARBA" id="ARBA00023125"/>
    </source>
</evidence>
<keyword evidence="1" id="KW-0238">DNA-binding</keyword>
<accession>L7VY16</accession>
<dbReference type="Gene3D" id="1.10.1660.10">
    <property type="match status" value="1"/>
</dbReference>
<dbReference type="InterPro" id="IPR009061">
    <property type="entry name" value="DNA-bd_dom_put_sf"/>
</dbReference>
<protein>
    <submittedName>
        <fullName evidence="3">MerR-family transcriptional regulator</fullName>
    </submittedName>
</protein>
<dbReference type="PANTHER" id="PTHR30204:SF93">
    <property type="entry name" value="HTH MERR-TYPE DOMAIN-CONTAINING PROTEIN"/>
    <property type="match status" value="1"/>
</dbReference>
<reference evidence="3" key="1">
    <citation type="submission" date="2012-09" db="EMBL/GenBank/DDBJ databases">
        <title>Metagenomic Characterization of a Microbial Community in Wastewater Detects High Levels of Antibiotic Resistance.</title>
        <authorList>
            <person name="Abrams M."/>
            <person name="Caldwell A."/>
            <person name="Vandaei E."/>
            <person name="Lee W."/>
            <person name="Perrott J."/>
            <person name="Khan S.Y."/>
            <person name="Ta J."/>
            <person name="Romero D."/>
            <person name="Nguyen V."/>
            <person name="Pourmand N."/>
            <person name="Ouverney C.C."/>
        </authorList>
    </citation>
    <scope>NUCLEOTIDE SEQUENCE</scope>
</reference>